<keyword evidence="13" id="KW-0449">Lipoprotein</keyword>
<dbReference type="InterPro" id="IPR013946">
    <property type="entry name" value="NCA2-like"/>
</dbReference>
<evidence type="ECO:0000256" key="1">
    <source>
        <dbReference type="ARBA" id="ARBA00004225"/>
    </source>
</evidence>
<keyword evidence="14" id="KW-0636">Prenylation</keyword>
<reference evidence="16" key="1">
    <citation type="submission" date="2021-05" db="EMBL/GenBank/DDBJ databases">
        <authorList>
            <person name="Stam R."/>
        </authorList>
    </citation>
    <scope>NUCLEOTIDE SEQUENCE</scope>
    <source>
        <strain evidence="16">CS162</strain>
    </source>
</reference>
<gene>
    <name evidence="16" type="ORF">ALTATR162_LOCUS1403</name>
</gene>
<evidence type="ECO:0000313" key="16">
    <source>
        <dbReference type="EMBL" id="CAG5143710.1"/>
    </source>
</evidence>
<dbReference type="OrthoDB" id="413313at2759"/>
<evidence type="ECO:0008006" key="18">
    <source>
        <dbReference type="Google" id="ProtNLM"/>
    </source>
</evidence>
<dbReference type="PROSITE" id="PS51419">
    <property type="entry name" value="RAB"/>
    <property type="match status" value="1"/>
</dbReference>
<evidence type="ECO:0000256" key="5">
    <source>
        <dbReference type="ARBA" id="ARBA00022475"/>
    </source>
</evidence>
<keyword evidence="10" id="KW-0496">Mitochondrion</keyword>
<evidence type="ECO:0000256" key="7">
    <source>
        <dbReference type="ARBA" id="ARBA00022741"/>
    </source>
</evidence>
<keyword evidence="11" id="KW-0342">GTP-binding</keyword>
<comment type="similarity">
    <text evidence="3">Belongs to the small GTPase superfamily. Rab family.</text>
</comment>
<dbReference type="EMBL" id="CAJRGZ010000015">
    <property type="protein sequence ID" value="CAG5143710.1"/>
    <property type="molecule type" value="Genomic_DNA"/>
</dbReference>
<keyword evidence="8" id="KW-0653">Protein transport</keyword>
<evidence type="ECO:0000256" key="4">
    <source>
        <dbReference type="ARBA" id="ARBA00022448"/>
    </source>
</evidence>
<dbReference type="GeneID" id="67012734"/>
<dbReference type="GO" id="GO:0003924">
    <property type="term" value="F:GTPase activity"/>
    <property type="evidence" value="ECO:0007669"/>
    <property type="project" value="InterPro"/>
</dbReference>
<dbReference type="SMART" id="SM00176">
    <property type="entry name" value="RAN"/>
    <property type="match status" value="1"/>
</dbReference>
<evidence type="ECO:0000256" key="8">
    <source>
        <dbReference type="ARBA" id="ARBA00022927"/>
    </source>
</evidence>
<dbReference type="FunFam" id="3.40.50.300:FF:000363">
    <property type="entry name" value="Secretion related GTPase srgA"/>
    <property type="match status" value="1"/>
</dbReference>
<dbReference type="PRINTS" id="PR00449">
    <property type="entry name" value="RASTRNSFRMNG"/>
</dbReference>
<evidence type="ECO:0000256" key="15">
    <source>
        <dbReference type="ARBA" id="ARBA00025673"/>
    </source>
</evidence>
<dbReference type="SMART" id="SM00173">
    <property type="entry name" value="RAS"/>
    <property type="match status" value="1"/>
</dbReference>
<keyword evidence="9" id="KW-1133">Transmembrane helix</keyword>
<evidence type="ECO:0000256" key="12">
    <source>
        <dbReference type="ARBA" id="ARBA00023136"/>
    </source>
</evidence>
<accession>A0A8J2N1W7</accession>
<dbReference type="Pfam" id="PF08637">
    <property type="entry name" value="NCA2"/>
    <property type="match status" value="1"/>
</dbReference>
<organism evidence="16 17">
    <name type="scientific">Alternaria atra</name>
    <dbReference type="NCBI Taxonomy" id="119953"/>
    <lineage>
        <taxon>Eukaryota</taxon>
        <taxon>Fungi</taxon>
        <taxon>Dikarya</taxon>
        <taxon>Ascomycota</taxon>
        <taxon>Pezizomycotina</taxon>
        <taxon>Dothideomycetes</taxon>
        <taxon>Pleosporomycetidae</taxon>
        <taxon>Pleosporales</taxon>
        <taxon>Pleosporineae</taxon>
        <taxon>Pleosporaceae</taxon>
        <taxon>Alternaria</taxon>
        <taxon>Alternaria sect. Ulocladioides</taxon>
    </lineage>
</organism>
<keyword evidence="7" id="KW-0547">Nucleotide-binding</keyword>
<dbReference type="Proteomes" id="UP000676310">
    <property type="component" value="Unassembled WGS sequence"/>
</dbReference>
<dbReference type="PANTHER" id="PTHR28234">
    <property type="entry name" value="NUCLEAR CONTROL OF ATPASE PROTEIN 2"/>
    <property type="match status" value="1"/>
</dbReference>
<dbReference type="PROSITE" id="PS51420">
    <property type="entry name" value="RHO"/>
    <property type="match status" value="1"/>
</dbReference>
<protein>
    <recommendedName>
        <fullName evidence="18">NCA2-domain-containing protein</fullName>
    </recommendedName>
</protein>
<evidence type="ECO:0000256" key="13">
    <source>
        <dbReference type="ARBA" id="ARBA00023288"/>
    </source>
</evidence>
<evidence type="ECO:0000256" key="3">
    <source>
        <dbReference type="ARBA" id="ARBA00006270"/>
    </source>
</evidence>
<dbReference type="SUPFAM" id="SSF52540">
    <property type="entry name" value="P-loop containing nucleoside triphosphate hydrolases"/>
    <property type="match status" value="1"/>
</dbReference>
<evidence type="ECO:0000256" key="10">
    <source>
        <dbReference type="ARBA" id="ARBA00023128"/>
    </source>
</evidence>
<comment type="subcellular location">
    <subcellularLocation>
        <location evidence="2">Cell membrane</location>
        <topology evidence="2">Lipid-anchor</topology>
        <orientation evidence="2">Cytoplasmic side</orientation>
    </subcellularLocation>
    <subcellularLocation>
        <location evidence="1">Mitochondrion membrane</location>
        <topology evidence="1">Multi-pass membrane protein</topology>
    </subcellularLocation>
</comment>
<dbReference type="InterPro" id="IPR027417">
    <property type="entry name" value="P-loop_NTPase"/>
</dbReference>
<comment type="function">
    <text evidence="15">Protein transport. Probably involved in vesicular traffic.</text>
</comment>
<dbReference type="GO" id="GO:0005741">
    <property type="term" value="C:mitochondrial outer membrane"/>
    <property type="evidence" value="ECO:0007669"/>
    <property type="project" value="TreeGrafter"/>
</dbReference>
<dbReference type="AlphaFoldDB" id="A0A8J2N1W7"/>
<dbReference type="InterPro" id="IPR001806">
    <property type="entry name" value="Small_GTPase"/>
</dbReference>
<keyword evidence="4" id="KW-0813">Transport</keyword>
<dbReference type="SMART" id="SM00175">
    <property type="entry name" value="RAB"/>
    <property type="match status" value="1"/>
</dbReference>
<evidence type="ECO:0000256" key="14">
    <source>
        <dbReference type="ARBA" id="ARBA00023289"/>
    </source>
</evidence>
<dbReference type="GO" id="GO:0005886">
    <property type="term" value="C:plasma membrane"/>
    <property type="evidence" value="ECO:0007669"/>
    <property type="project" value="UniProtKB-SubCell"/>
</dbReference>
<dbReference type="InterPro" id="IPR005225">
    <property type="entry name" value="Small_GTP-bd"/>
</dbReference>
<dbReference type="GO" id="GO:0005525">
    <property type="term" value="F:GTP binding"/>
    <property type="evidence" value="ECO:0007669"/>
    <property type="project" value="UniProtKB-KW"/>
</dbReference>
<keyword evidence="17" id="KW-1185">Reference proteome</keyword>
<evidence type="ECO:0000256" key="2">
    <source>
        <dbReference type="ARBA" id="ARBA00004342"/>
    </source>
</evidence>
<dbReference type="SMART" id="SM00174">
    <property type="entry name" value="RHO"/>
    <property type="match status" value="1"/>
</dbReference>
<proteinExistence type="inferred from homology"/>
<dbReference type="PANTHER" id="PTHR28234:SF1">
    <property type="entry name" value="NUCLEAR CONTROL OF ATPASE PROTEIN 2"/>
    <property type="match status" value="1"/>
</dbReference>
<keyword evidence="6" id="KW-0812">Transmembrane</keyword>
<dbReference type="CDD" id="cd01867">
    <property type="entry name" value="Rab8_Rab10_Rab13_like"/>
    <property type="match status" value="1"/>
</dbReference>
<dbReference type="PROSITE" id="PS51421">
    <property type="entry name" value="RAS"/>
    <property type="match status" value="1"/>
</dbReference>
<dbReference type="NCBIfam" id="TIGR00231">
    <property type="entry name" value="small_GTP"/>
    <property type="match status" value="1"/>
</dbReference>
<name>A0A8J2N1W7_9PLEO</name>
<comment type="caution">
    <text evidence="16">The sequence shown here is derived from an EMBL/GenBank/DDBJ whole genome shotgun (WGS) entry which is preliminary data.</text>
</comment>
<dbReference type="GO" id="GO:0015031">
    <property type="term" value="P:protein transport"/>
    <property type="evidence" value="ECO:0007669"/>
    <property type="project" value="UniProtKB-KW"/>
</dbReference>
<keyword evidence="12" id="KW-0472">Membrane</keyword>
<evidence type="ECO:0000313" key="17">
    <source>
        <dbReference type="Proteomes" id="UP000676310"/>
    </source>
</evidence>
<evidence type="ECO:0000256" key="11">
    <source>
        <dbReference type="ARBA" id="ARBA00023134"/>
    </source>
</evidence>
<dbReference type="Gene3D" id="3.40.50.300">
    <property type="entry name" value="P-loop containing nucleotide triphosphate hydrolases"/>
    <property type="match status" value="1"/>
</dbReference>
<dbReference type="RefSeq" id="XP_043164934.1">
    <property type="nucleotide sequence ID" value="XM_043308999.1"/>
</dbReference>
<evidence type="ECO:0000256" key="6">
    <source>
        <dbReference type="ARBA" id="ARBA00022692"/>
    </source>
</evidence>
<evidence type="ECO:0000256" key="9">
    <source>
        <dbReference type="ARBA" id="ARBA00022989"/>
    </source>
</evidence>
<keyword evidence="5" id="KW-1003">Cell membrane</keyword>
<sequence length="814" mass="90941">MSFVVDQVRRIDSQLDRLQLSSTRTGTFSITAEEAHDPTKTTRIAHLQYLIKSLSTTASSKHSLVPVARISETLQRANIASSYEDASYEHELEWLLVSKATTQVYGQVLSTILEQTIPLEDDLWYWDDILSTYRFAGLYSIQTSPVRVWKWSQEIYHDVLSRGGQVADGWSQFYGLVKDAVQERSIANIQRRVVSPLALVRNEGRRKRAALRKIRLINANALGVLLGEGLGNESVHDDGTQSPTLLGTQGGHRWKSVMSKNIALMDAVIQSVNTAELSVDKFDDSVASITQDDQFYSLHEPTGERSASTIKPAEVAERLQYLLRDALPTYTSNFNAVVKENGRPSLIIRYWLPATMLLVSSTTILRIFVNRKEEILTWVRELGQTVIDFWTNWVVEPAMRIIGTIRHNEDSEVSIMSKRSLESDRASLERMVIDFAVKNPEGPALTDTQIADIRARVREGDLTTVLRSYEKDIQSPVKGAIVGNLASALLIQVQKTKVDVEVAMSGIDSILKSQELLFGFIGLTPGVLVSIGVYRYLRGVFSSRKGVQMWARQGRMLLILRNIDRILTSATPTEDGEISYKDHGLLLCEVHLLRQAASGILPRRIFHDLLVEIDELVDIKLLLIGDSGVGKSCCLLRFSEDSFTPSFITTIGIDFKIRTIELDGKRVKLQIWDTAGQERFRTITTAYYRGAMGILLVYDVTDERSFNNIRTWFSNVEQHATEGVNKILIGNKCDWEEKRAVSTEQGQALADELGIPFLEVSAKSNINVDQAFYSLAGDIKKRLIDTARTDQTAAPKVDVSGQDGGNAGMGGKCC</sequence>